<dbReference type="AlphaFoldDB" id="A0A0E9XJ49"/>
<organism evidence="1">
    <name type="scientific">Anguilla anguilla</name>
    <name type="common">European freshwater eel</name>
    <name type="synonym">Muraena anguilla</name>
    <dbReference type="NCBI Taxonomy" id="7936"/>
    <lineage>
        <taxon>Eukaryota</taxon>
        <taxon>Metazoa</taxon>
        <taxon>Chordata</taxon>
        <taxon>Craniata</taxon>
        <taxon>Vertebrata</taxon>
        <taxon>Euteleostomi</taxon>
        <taxon>Actinopterygii</taxon>
        <taxon>Neopterygii</taxon>
        <taxon>Teleostei</taxon>
        <taxon>Anguilliformes</taxon>
        <taxon>Anguillidae</taxon>
        <taxon>Anguilla</taxon>
    </lineage>
</organism>
<reference evidence="1" key="2">
    <citation type="journal article" date="2015" name="Fish Shellfish Immunol.">
        <title>Early steps in the European eel (Anguilla anguilla)-Vibrio vulnificus interaction in the gills: Role of the RtxA13 toxin.</title>
        <authorList>
            <person name="Callol A."/>
            <person name="Pajuelo D."/>
            <person name="Ebbesson L."/>
            <person name="Teles M."/>
            <person name="MacKenzie S."/>
            <person name="Amaro C."/>
        </authorList>
    </citation>
    <scope>NUCLEOTIDE SEQUENCE</scope>
</reference>
<dbReference type="EMBL" id="GBXM01006732">
    <property type="protein sequence ID" value="JAI01846.1"/>
    <property type="molecule type" value="Transcribed_RNA"/>
</dbReference>
<proteinExistence type="predicted"/>
<evidence type="ECO:0000313" key="1">
    <source>
        <dbReference type="EMBL" id="JAI01846.1"/>
    </source>
</evidence>
<name>A0A0E9XJ49_ANGAN</name>
<protein>
    <submittedName>
        <fullName evidence="1">Uncharacterized protein</fullName>
    </submittedName>
</protein>
<accession>A0A0E9XJ49</accession>
<sequence length="44" mass="5124">MFVEFQDLSGLKKSTGYVEKIILQPVILFGVERSTFRRCSLKKM</sequence>
<reference evidence="1" key="1">
    <citation type="submission" date="2014-11" db="EMBL/GenBank/DDBJ databases">
        <authorList>
            <person name="Amaro Gonzalez C."/>
        </authorList>
    </citation>
    <scope>NUCLEOTIDE SEQUENCE</scope>
</reference>